<dbReference type="AlphaFoldDB" id="A0A977KYW1"/>
<sequence length="100" mass="11978">MSVLWRAENPVPEAIAAQFEELESYFLQEILTLTDDTLEPKMAHQWRVMQTEIHRLLRLMRTDLLFWQMTMKSGKTPKQTQRLHNYLQKLQAFCQMATHD</sequence>
<reference evidence="1" key="1">
    <citation type="submission" date="2021-04" db="EMBL/GenBank/DDBJ databases">
        <title>Genome sequence of Woronichinia naegeliana from Washington state freshwater lake bloom.</title>
        <authorList>
            <person name="Dreher T.W."/>
        </authorList>
    </citation>
    <scope>NUCLEOTIDE SEQUENCE</scope>
    <source>
        <strain evidence="1">WA131</strain>
    </source>
</reference>
<accession>A0A977KYW1</accession>
<proteinExistence type="predicted"/>
<protein>
    <submittedName>
        <fullName evidence="1">Heterocyst frequency control protein PatD</fullName>
    </submittedName>
</protein>
<dbReference type="NCBIfam" id="NF037954">
    <property type="entry name" value="het_cyst_PatD"/>
    <property type="match status" value="1"/>
</dbReference>
<name>A0A977KYW1_9CYAN</name>
<dbReference type="KEGG" id="wna:KA717_06695"/>
<dbReference type="EMBL" id="CP073041">
    <property type="protein sequence ID" value="UXE62453.1"/>
    <property type="molecule type" value="Genomic_DNA"/>
</dbReference>
<gene>
    <name evidence="1" type="primary">patD</name>
    <name evidence="1" type="ORF">KA717_06695</name>
</gene>
<dbReference type="InterPro" id="IPR047810">
    <property type="entry name" value="PatD-like"/>
</dbReference>
<evidence type="ECO:0000313" key="1">
    <source>
        <dbReference type="EMBL" id="UXE62453.1"/>
    </source>
</evidence>
<dbReference type="Proteomes" id="UP001065613">
    <property type="component" value="Chromosome"/>
</dbReference>
<organism evidence="1">
    <name type="scientific">Woronichinia naegeliana WA131</name>
    <dbReference type="NCBI Taxonomy" id="2824559"/>
    <lineage>
        <taxon>Bacteria</taxon>
        <taxon>Bacillati</taxon>
        <taxon>Cyanobacteriota</taxon>
        <taxon>Cyanophyceae</taxon>
        <taxon>Synechococcales</taxon>
        <taxon>Coelosphaeriaceae</taxon>
        <taxon>Woronichinia</taxon>
    </lineage>
</organism>